<feature type="transmembrane region" description="Helical" evidence="1">
    <location>
        <begin position="186"/>
        <end position="205"/>
    </location>
</feature>
<evidence type="ECO:0000256" key="1">
    <source>
        <dbReference type="SAM" id="Phobius"/>
    </source>
</evidence>
<keyword evidence="1" id="KW-0472">Membrane</keyword>
<accession>A0A1G4KMX9</accession>
<protein>
    <submittedName>
        <fullName evidence="2">LANO_0H16688g1_1</fullName>
    </submittedName>
</protein>
<dbReference type="EMBL" id="LT598447">
    <property type="protein sequence ID" value="SCV05856.1"/>
    <property type="molecule type" value="Genomic_DNA"/>
</dbReference>
<dbReference type="Proteomes" id="UP000189911">
    <property type="component" value="Chromosome H"/>
</dbReference>
<evidence type="ECO:0000313" key="2">
    <source>
        <dbReference type="EMBL" id="SCV05856.1"/>
    </source>
</evidence>
<keyword evidence="3" id="KW-1185">Reference proteome</keyword>
<keyword evidence="1" id="KW-1133">Transmembrane helix</keyword>
<dbReference type="AlphaFoldDB" id="A0A1G4KMX9"/>
<reference evidence="3" key="1">
    <citation type="submission" date="2016-03" db="EMBL/GenBank/DDBJ databases">
        <authorList>
            <person name="Devillers Hugo."/>
        </authorList>
    </citation>
    <scope>NUCLEOTIDE SEQUENCE [LARGE SCALE GENOMIC DNA]</scope>
</reference>
<name>A0A1G4KMX9_9SACH</name>
<organism evidence="2 3">
    <name type="scientific">Lachancea nothofagi CBS 11611</name>
    <dbReference type="NCBI Taxonomy" id="1266666"/>
    <lineage>
        <taxon>Eukaryota</taxon>
        <taxon>Fungi</taxon>
        <taxon>Dikarya</taxon>
        <taxon>Ascomycota</taxon>
        <taxon>Saccharomycotina</taxon>
        <taxon>Saccharomycetes</taxon>
        <taxon>Saccharomycetales</taxon>
        <taxon>Saccharomycetaceae</taxon>
        <taxon>Lachancea</taxon>
    </lineage>
</organism>
<dbReference type="OrthoDB" id="73691at2759"/>
<evidence type="ECO:0000313" key="3">
    <source>
        <dbReference type="Proteomes" id="UP000189911"/>
    </source>
</evidence>
<sequence length="402" mass="46618">MIRLRCLRAHYSTNKIAGPSLISLSSSKSYKESLSANSTLAQLVEAYRSGNLRVAEDVQGNSAEINSNRSLPMTLFPKVQVFSDVMSDPKVGDWRKPMTKWFRLGKTVLKMYLNGIRDTWNVHKESRETLDKFAKHQPLVTQLYRDLEFREIESRIKSTGPVQLAITRKEFQEVHRRKEFWKLPSFFVLFILFEEALPFICYFIPSIVPWNCLTPGAFKKLSEVRISSQKFLPCKSSETPAPDYVSPYAMPLTNVTELLRSFKLLPRWKSIIYNWFDNKVEPCESLAQFHQYLVLDDWFLLQSMLSKEKQTTLTEKELINAILERQLYEPGENLNSLAREEAGRKVLLWRLFIYWAFRFQDTIVAGGSKTFSEVWGVNNVGILNFPGSQKLLNKTSLDNLEI</sequence>
<gene>
    <name evidence="2" type="ORF">LANO_0H16688G</name>
</gene>
<keyword evidence="1" id="KW-0812">Transmembrane</keyword>
<proteinExistence type="predicted"/>